<evidence type="ECO:0008006" key="4">
    <source>
        <dbReference type="Google" id="ProtNLM"/>
    </source>
</evidence>
<dbReference type="EMBL" id="CP129675">
    <property type="protein sequence ID" value="XDS46324.1"/>
    <property type="molecule type" value="Genomic_DNA"/>
</dbReference>
<accession>A0AB39UJA9</accession>
<name>A0AB39UJA9_9BIFI</name>
<dbReference type="KEGG" id="bfk:QN062_06885"/>
<evidence type="ECO:0000313" key="1">
    <source>
        <dbReference type="EMBL" id="XDS46324.1"/>
    </source>
</evidence>
<dbReference type="AlphaFoldDB" id="A0AB39UJA9"/>
<dbReference type="RefSeq" id="WP_369341094.1">
    <property type="nucleotide sequence ID" value="NZ_CP129675.1"/>
</dbReference>
<reference evidence="2" key="1">
    <citation type="submission" date="2023-07" db="EMBL/GenBank/DDBJ databases">
        <title>Bifidobacterium aquikefiriaerophilum sp. nov. and Bifidobacterium eccum sp. nov., isolated from water kefir.</title>
        <authorList>
            <person name="Breselge S."/>
            <person name="Bellassi P."/>
            <person name="Barcenilla C."/>
            <person name="Alvarez-Ordonez A."/>
            <person name="Morelli L."/>
            <person name="Cotter P.D."/>
        </authorList>
    </citation>
    <scope>NUCLEOTIDE SEQUENCE</scope>
    <source>
        <strain evidence="3">WK012_4_13</strain>
        <strain evidence="2">WK013_4_14</strain>
        <strain evidence="1">WK048_4_13</strain>
    </source>
</reference>
<dbReference type="EMBL" id="CP129683">
    <property type="protein sequence ID" value="XDS50122.1"/>
    <property type="molecule type" value="Genomic_DNA"/>
</dbReference>
<evidence type="ECO:0000313" key="3">
    <source>
        <dbReference type="EMBL" id="XDS50122.1"/>
    </source>
</evidence>
<proteinExistence type="predicted"/>
<sequence>MSTWRPREAPIESPLVDGIPEYLVESLIDWVNEAERVINVGIDAYNKPSYRRKPFLETFDLLCRRHTGITNSTTAAFFINHWNEDPDLLLDYIDYVLSELGKRATENVTNIFSPQRGHGAVAVSGTFQSSAEQINASRDMTIEALDKLLVKAGSKWRVGKRDGNAGLVERVDPTMDEAADKAMSECGDAGELLAEAWRQLFGRSPNPTEAYNTVMRALDETTKHTLSPNNPQATLGQSLTNMRNQHWQYAIEAKEKDNLKPGEKSHNVDGGVIQLMLRTIMENHDTRHAAGEITSEQARSAIFLAVPIIQAFHDGLVSKPE</sequence>
<protein>
    <recommendedName>
        <fullName evidence="4">TIGR02391 family protein</fullName>
    </recommendedName>
</protein>
<evidence type="ECO:0000313" key="2">
    <source>
        <dbReference type="EMBL" id="XDS48898.1"/>
    </source>
</evidence>
<organism evidence="2">
    <name type="scientific">Bifidobacterium fermentum</name>
    <dbReference type="NCBI Taxonomy" id="3059035"/>
    <lineage>
        <taxon>Bacteria</taxon>
        <taxon>Bacillati</taxon>
        <taxon>Actinomycetota</taxon>
        <taxon>Actinomycetes</taxon>
        <taxon>Bifidobacteriales</taxon>
        <taxon>Bifidobacteriaceae</taxon>
        <taxon>Bifidobacterium</taxon>
    </lineage>
</organism>
<dbReference type="EMBL" id="CP129682">
    <property type="protein sequence ID" value="XDS48898.1"/>
    <property type="molecule type" value="Genomic_DNA"/>
</dbReference>
<gene>
    <name evidence="3" type="ORF">QN062_06885</name>
    <name evidence="2" type="ORF">QN216_01085</name>
    <name evidence="1" type="ORF">QN217_09370</name>
</gene>